<feature type="domain" description="Zinc finger/thioredoxin putative" evidence="2">
    <location>
        <begin position="3"/>
        <end position="39"/>
    </location>
</feature>
<dbReference type="InterPro" id="IPR021834">
    <property type="entry name" value="DUF3426"/>
</dbReference>
<evidence type="ECO:0000313" key="3">
    <source>
        <dbReference type="EMBL" id="OIQ95414.1"/>
    </source>
</evidence>
<proteinExistence type="predicted"/>
<dbReference type="AlphaFoldDB" id="A0A1J5RH49"/>
<feature type="compositionally biased region" description="Low complexity" evidence="1">
    <location>
        <begin position="365"/>
        <end position="375"/>
    </location>
</feature>
<comment type="caution">
    <text evidence="3">The sequence shown here is derived from an EMBL/GenBank/DDBJ whole genome shotgun (WGS) entry which is preliminary data.</text>
</comment>
<feature type="region of interest" description="Disordered" evidence="1">
    <location>
        <begin position="360"/>
        <end position="386"/>
    </location>
</feature>
<feature type="region of interest" description="Disordered" evidence="1">
    <location>
        <begin position="306"/>
        <end position="345"/>
    </location>
</feature>
<organism evidence="3">
    <name type="scientific">mine drainage metagenome</name>
    <dbReference type="NCBI Taxonomy" id="410659"/>
    <lineage>
        <taxon>unclassified sequences</taxon>
        <taxon>metagenomes</taxon>
        <taxon>ecological metagenomes</taxon>
    </lineage>
</organism>
<dbReference type="InterPro" id="IPR011723">
    <property type="entry name" value="Znf/thioredoxin_put"/>
</dbReference>
<name>A0A1J5RH49_9ZZZZ</name>
<dbReference type="NCBIfam" id="TIGR02098">
    <property type="entry name" value="MJ0042_CXXC"/>
    <property type="match status" value="1"/>
</dbReference>
<dbReference type="Pfam" id="PF13719">
    <property type="entry name" value="Zn_ribbon_5"/>
    <property type="match status" value="1"/>
</dbReference>
<accession>A0A1J5RH49</accession>
<evidence type="ECO:0000256" key="1">
    <source>
        <dbReference type="SAM" id="MobiDB-lite"/>
    </source>
</evidence>
<sequence length="588" mass="61786">MPLATRCPHCGTTFKLVRDQLLLHRGWARCGRCGEAFNAADHRFELASTPAAEPAPAEATQKMPKPSAAEFPPPEPNHPAGVPAPATGGWSGTQPSSVATQADVVSETSETPPNPIPAQPPRTDTGPKPLWQTGAFAYAPPKPMAGVAADAAPDPARVAVAPASLEATPPVQQPGAAAAHADGLEDLDRFPDDPASLLPGAEAFDLATSQDAMLPAGIPELRQAQPAPPARSDLPQPDSLDIDLATFSPEAEAALRGDDAGPAMGEPARIDAELVRAALEDAWLADAQSHGGTADPAWTEAIEANPAAEKPARPLPAAKTARDTVEAAAPASPSVENHAQEESDSEFDLGAVLHYQFESEPQDSAANPLEAAAAAPRSGKEPRPALPLFDHEATTKTETEATTLPEPQFLRQARAQERWQRPAVRAVLGLCAVLLLALGGLQAAWTWRNALASHWPQTRPALTQLCRLAGCTLAAPRRPQDLVIDTSAMSPATDGHLQLTATLRNRSSEAVAYPALELTLTGQQEQIVVRKVIEPAQYLALGTRPAHAGAIQQHVLRGLAPGAELNIRLNLDLNAGEASGYTLYAFYP</sequence>
<evidence type="ECO:0000259" key="2">
    <source>
        <dbReference type="Pfam" id="PF13719"/>
    </source>
</evidence>
<reference evidence="3" key="1">
    <citation type="submission" date="2016-10" db="EMBL/GenBank/DDBJ databases">
        <title>Sequence of Gallionella enrichment culture.</title>
        <authorList>
            <person name="Poehlein A."/>
            <person name="Muehling M."/>
            <person name="Daniel R."/>
        </authorList>
    </citation>
    <scope>NUCLEOTIDE SEQUENCE</scope>
</reference>
<protein>
    <recommendedName>
        <fullName evidence="2">Zinc finger/thioredoxin putative domain-containing protein</fullName>
    </recommendedName>
</protein>
<feature type="region of interest" description="Disordered" evidence="1">
    <location>
        <begin position="50"/>
        <end position="127"/>
    </location>
</feature>
<feature type="compositionally biased region" description="Low complexity" evidence="1">
    <location>
        <begin position="50"/>
        <end position="59"/>
    </location>
</feature>
<dbReference type="EMBL" id="MLJW01000167">
    <property type="protein sequence ID" value="OIQ95414.1"/>
    <property type="molecule type" value="Genomic_DNA"/>
</dbReference>
<gene>
    <name evidence="3" type="ORF">GALL_225750</name>
</gene>
<dbReference type="Pfam" id="PF11906">
    <property type="entry name" value="DUF3426"/>
    <property type="match status" value="1"/>
</dbReference>